<evidence type="ECO:0000313" key="2">
    <source>
        <dbReference type="EMBL" id="KAF6040443.1"/>
    </source>
</evidence>
<name>A0A7J7KQU9_BUGNE</name>
<proteinExistence type="predicted"/>
<feature type="signal peptide" evidence="1">
    <location>
        <begin position="1"/>
        <end position="34"/>
    </location>
</feature>
<accession>A0A7J7KQU9</accession>
<dbReference type="Proteomes" id="UP000593567">
    <property type="component" value="Unassembled WGS sequence"/>
</dbReference>
<evidence type="ECO:0000256" key="1">
    <source>
        <dbReference type="SAM" id="SignalP"/>
    </source>
</evidence>
<feature type="chain" id="PRO_5029706794" evidence="1">
    <location>
        <begin position="35"/>
        <end position="146"/>
    </location>
</feature>
<comment type="caution">
    <text evidence="2">The sequence shown here is derived from an EMBL/GenBank/DDBJ whole genome shotgun (WGS) entry which is preliminary data.</text>
</comment>
<protein>
    <submittedName>
        <fullName evidence="2">Uncharacterized protein</fullName>
    </submittedName>
</protein>
<dbReference type="AlphaFoldDB" id="A0A7J7KQU9"/>
<keyword evidence="3" id="KW-1185">Reference proteome</keyword>
<dbReference type="EMBL" id="VXIV02000139">
    <property type="protein sequence ID" value="KAF6040443.1"/>
    <property type="molecule type" value="Genomic_DNA"/>
</dbReference>
<organism evidence="2 3">
    <name type="scientific">Bugula neritina</name>
    <name type="common">Brown bryozoan</name>
    <name type="synonym">Sertularia neritina</name>
    <dbReference type="NCBI Taxonomy" id="10212"/>
    <lineage>
        <taxon>Eukaryota</taxon>
        <taxon>Metazoa</taxon>
        <taxon>Spiralia</taxon>
        <taxon>Lophotrochozoa</taxon>
        <taxon>Bryozoa</taxon>
        <taxon>Gymnolaemata</taxon>
        <taxon>Cheilostomatida</taxon>
        <taxon>Flustrina</taxon>
        <taxon>Buguloidea</taxon>
        <taxon>Bugulidae</taxon>
        <taxon>Bugula</taxon>
    </lineage>
</organism>
<gene>
    <name evidence="2" type="ORF">EB796_001225</name>
</gene>
<reference evidence="2" key="1">
    <citation type="submission" date="2020-06" db="EMBL/GenBank/DDBJ databases">
        <title>Draft genome of Bugula neritina, a colonial animal packing powerful symbionts and potential medicines.</title>
        <authorList>
            <person name="Rayko M."/>
        </authorList>
    </citation>
    <scope>NUCLEOTIDE SEQUENCE [LARGE SCALE GENOMIC DNA]</scope>
    <source>
        <strain evidence="2">Kwan_BN1</strain>
    </source>
</reference>
<evidence type="ECO:0000313" key="3">
    <source>
        <dbReference type="Proteomes" id="UP000593567"/>
    </source>
</evidence>
<sequence length="146" mass="16595">MLYGDLHTENVFKVASPCNLFLFILSAPLLNVLGQEPLGDAQELMEIINFCKMYPEECSEKRMVKVFDRVTKSLNKLNFLNALVGTQTDKKQTTNGEEVKVRHKRNLSLIAMVRVRLEARKKSKNSLLPGFESSIRIYGGFELGDQ</sequence>
<keyword evidence="1" id="KW-0732">Signal</keyword>